<dbReference type="PANTHER" id="PTHR13318">
    <property type="entry name" value="PARTNER OF PAIRED, ISOFORM B-RELATED"/>
    <property type="match status" value="1"/>
</dbReference>
<organism evidence="1 2">
    <name type="scientific">Rhizophagus irregularis (strain DAOM 197198w)</name>
    <name type="common">Glomus intraradices</name>
    <dbReference type="NCBI Taxonomy" id="1432141"/>
    <lineage>
        <taxon>Eukaryota</taxon>
        <taxon>Fungi</taxon>
        <taxon>Fungi incertae sedis</taxon>
        <taxon>Mucoromycota</taxon>
        <taxon>Glomeromycotina</taxon>
        <taxon>Glomeromycetes</taxon>
        <taxon>Glomerales</taxon>
        <taxon>Glomeraceae</taxon>
        <taxon>Rhizophagus</taxon>
    </lineage>
</organism>
<dbReference type="GO" id="GO:0031146">
    <property type="term" value="P:SCF-dependent proteasomal ubiquitin-dependent protein catabolic process"/>
    <property type="evidence" value="ECO:0007669"/>
    <property type="project" value="TreeGrafter"/>
</dbReference>
<dbReference type="STRING" id="1432141.A0A015LQG6"/>
<reference evidence="1 2" key="1">
    <citation type="submission" date="2014-02" db="EMBL/GenBank/DDBJ databases">
        <title>Single nucleus genome sequencing reveals high similarity among nuclei of an endomycorrhizal fungus.</title>
        <authorList>
            <person name="Lin K."/>
            <person name="Geurts R."/>
            <person name="Zhang Z."/>
            <person name="Limpens E."/>
            <person name="Saunders D.G."/>
            <person name="Mu D."/>
            <person name="Pang E."/>
            <person name="Cao H."/>
            <person name="Cha H."/>
            <person name="Lin T."/>
            <person name="Zhou Q."/>
            <person name="Shang Y."/>
            <person name="Li Y."/>
            <person name="Ivanov S."/>
            <person name="Sharma T."/>
            <person name="Velzen R.V."/>
            <person name="Ruijter N.D."/>
            <person name="Aanen D.K."/>
            <person name="Win J."/>
            <person name="Kamoun S."/>
            <person name="Bisseling T."/>
            <person name="Huang S."/>
        </authorList>
    </citation>
    <scope>NUCLEOTIDE SEQUENCE [LARGE SCALE GENOMIC DNA]</scope>
    <source>
        <strain evidence="2">DAOM197198w</strain>
    </source>
</reference>
<dbReference type="GO" id="GO:0019005">
    <property type="term" value="C:SCF ubiquitin ligase complex"/>
    <property type="evidence" value="ECO:0007669"/>
    <property type="project" value="TreeGrafter"/>
</dbReference>
<protein>
    <recommendedName>
        <fullName evidence="3">RNI-like protein</fullName>
    </recommendedName>
</protein>
<dbReference type="AlphaFoldDB" id="A0A015LQG6"/>
<gene>
    <name evidence="1" type="ORF">RirG_045980</name>
</gene>
<dbReference type="EMBL" id="JEMT01012643">
    <property type="protein sequence ID" value="EXX74981.1"/>
    <property type="molecule type" value="Genomic_DNA"/>
</dbReference>
<keyword evidence="2" id="KW-1185">Reference proteome</keyword>
<comment type="caution">
    <text evidence="1">The sequence shown here is derived from an EMBL/GenBank/DDBJ whole genome shotgun (WGS) entry which is preliminary data.</text>
</comment>
<dbReference type="HOGENOM" id="CLU_561570_0_0_1"/>
<name>A0A015LQG6_RHIIW</name>
<dbReference type="SMART" id="SM00367">
    <property type="entry name" value="LRR_CC"/>
    <property type="match status" value="4"/>
</dbReference>
<accession>A0A015LQG6</accession>
<evidence type="ECO:0000313" key="2">
    <source>
        <dbReference type="Proteomes" id="UP000022910"/>
    </source>
</evidence>
<sequence length="486" mass="55165">MPGVVLPAHQYHLPLIKQQLVSKNQNKNSNENIPYIPPEIIRIILNLLKDDKKTLAACALVNHTFNLHVTPILYHSVSFSFSYPFTFISFANTIIDESQRSQLIRHLDLSSFSIIGLQKSKKSMATIENIATPNLIIQILRYCTMLESFSVSESLESAITFEVLQVLAFECKNIKTLDFCGLASKQFNSALTSLTEVMGYVKIFWYYENGIPTYSFQKVNYEALPHLKRLSLHECPIISETSIITLLAHSPNLTHLDLGGCSISDLTLNFLANETNIPQTLTHLLLAKCKNISSENIAALVAECKRLEVLNLYGDRDYATAINEYDLITILTSPSAKKFKNLDIGSSHITPNVLHTIQENCSALRHLGISKARIQSITYLVNFLKAIPNLEYIDLTGVQCMTPLNVASLINNLQKDHSLHIIEMSESLVNKLGSIDKWKTNKNYSRRWYFSKQTYRPDRVHSRKLDMAEYGPEGMSKIFQYYSFDR</sequence>
<dbReference type="InterPro" id="IPR032675">
    <property type="entry name" value="LRR_dom_sf"/>
</dbReference>
<dbReference type="SMR" id="A0A015LQG6"/>
<dbReference type="OrthoDB" id="9994419at2759"/>
<evidence type="ECO:0000313" key="1">
    <source>
        <dbReference type="EMBL" id="EXX74981.1"/>
    </source>
</evidence>
<evidence type="ECO:0008006" key="3">
    <source>
        <dbReference type="Google" id="ProtNLM"/>
    </source>
</evidence>
<dbReference type="SUPFAM" id="SSF52047">
    <property type="entry name" value="RNI-like"/>
    <property type="match status" value="1"/>
</dbReference>
<proteinExistence type="predicted"/>
<dbReference type="Proteomes" id="UP000022910">
    <property type="component" value="Unassembled WGS sequence"/>
</dbReference>
<dbReference type="InterPro" id="IPR006553">
    <property type="entry name" value="Leu-rich_rpt_Cys-con_subtyp"/>
</dbReference>
<dbReference type="Gene3D" id="3.80.10.10">
    <property type="entry name" value="Ribonuclease Inhibitor"/>
    <property type="match status" value="2"/>
</dbReference>
<dbReference type="OMA" id="TAETICH"/>
<dbReference type="PANTHER" id="PTHR13318:SF190">
    <property type="entry name" value="PARTNER OF PAIRED, ISOFORM B"/>
    <property type="match status" value="1"/>
</dbReference>